<evidence type="ECO:0000313" key="3">
    <source>
        <dbReference type="Proteomes" id="UP000183769"/>
    </source>
</evidence>
<name>A0A1I5R9Q4_9EURY</name>
<keyword evidence="1" id="KW-0812">Transmembrane</keyword>
<keyword evidence="3" id="KW-1185">Reference proteome</keyword>
<evidence type="ECO:0000256" key="1">
    <source>
        <dbReference type="SAM" id="Phobius"/>
    </source>
</evidence>
<sequence length="47" mass="5208">MANSTSKNDGATGTTEEEQYYANRLLLITLLWLVLVLGAGVLMIYFL</sequence>
<protein>
    <submittedName>
        <fullName evidence="2">Uncharacterized protein</fullName>
    </submittedName>
</protein>
<reference evidence="3" key="1">
    <citation type="submission" date="2016-10" db="EMBL/GenBank/DDBJ databases">
        <authorList>
            <person name="Varghese N."/>
            <person name="Submissions S."/>
        </authorList>
    </citation>
    <scope>NUCLEOTIDE SEQUENCE [LARGE SCALE GENOMIC DNA]</scope>
    <source>
        <strain evidence="3">CGMCC 1.10329</strain>
    </source>
</reference>
<keyword evidence="1" id="KW-0472">Membrane</keyword>
<accession>A0A1I5R9Q4</accession>
<dbReference type="RefSeq" id="WP_166623229.1">
    <property type="nucleotide sequence ID" value="NZ_FOXI01000004.1"/>
</dbReference>
<gene>
    <name evidence="2" type="ORF">SAMN05216277_104312</name>
</gene>
<keyword evidence="1" id="KW-1133">Transmembrane helix</keyword>
<feature type="transmembrane region" description="Helical" evidence="1">
    <location>
        <begin position="25"/>
        <end position="46"/>
    </location>
</feature>
<dbReference type="EMBL" id="FOXI01000004">
    <property type="protein sequence ID" value="SFP55268.1"/>
    <property type="molecule type" value="Genomic_DNA"/>
</dbReference>
<proteinExistence type="predicted"/>
<dbReference type="Proteomes" id="UP000183769">
    <property type="component" value="Unassembled WGS sequence"/>
</dbReference>
<organism evidence="2 3">
    <name type="scientific">Halolamina pelagica</name>
    <dbReference type="NCBI Taxonomy" id="699431"/>
    <lineage>
        <taxon>Archaea</taxon>
        <taxon>Methanobacteriati</taxon>
        <taxon>Methanobacteriota</taxon>
        <taxon>Stenosarchaea group</taxon>
        <taxon>Halobacteria</taxon>
        <taxon>Halobacteriales</taxon>
        <taxon>Haloferacaceae</taxon>
    </lineage>
</organism>
<evidence type="ECO:0000313" key="2">
    <source>
        <dbReference type="EMBL" id="SFP55268.1"/>
    </source>
</evidence>
<dbReference type="AlphaFoldDB" id="A0A1I5R9Q4"/>